<evidence type="ECO:0000313" key="9">
    <source>
        <dbReference type="Proteomes" id="UP000265703"/>
    </source>
</evidence>
<dbReference type="Proteomes" id="UP000265703">
    <property type="component" value="Unassembled WGS sequence"/>
</dbReference>
<comment type="subcellular location">
    <subcellularLocation>
        <location evidence="1">Membrane</location>
        <topology evidence="1">Multi-pass membrane protein</topology>
    </subcellularLocation>
</comment>
<keyword evidence="5 6" id="KW-0472">Membrane</keyword>
<evidence type="ECO:0000313" key="8">
    <source>
        <dbReference type="EMBL" id="RIA98305.1"/>
    </source>
</evidence>
<dbReference type="GO" id="GO:0005886">
    <property type="term" value="C:plasma membrane"/>
    <property type="evidence" value="ECO:0007669"/>
    <property type="project" value="TreeGrafter"/>
</dbReference>
<evidence type="ECO:0000256" key="1">
    <source>
        <dbReference type="ARBA" id="ARBA00004141"/>
    </source>
</evidence>
<reference evidence="8 9" key="1">
    <citation type="submission" date="2018-06" db="EMBL/GenBank/DDBJ databases">
        <title>Comparative genomics reveals the genomic features of Rhizophagus irregularis, R. cerebriforme, R. diaphanum and Gigaspora rosea, and their symbiotic lifestyle signature.</title>
        <authorList>
            <person name="Morin E."/>
            <person name="San Clemente H."/>
            <person name="Chen E.C.H."/>
            <person name="De La Providencia I."/>
            <person name="Hainaut M."/>
            <person name="Kuo A."/>
            <person name="Kohler A."/>
            <person name="Murat C."/>
            <person name="Tang N."/>
            <person name="Roy S."/>
            <person name="Loubradou J."/>
            <person name="Henrissat B."/>
            <person name="Grigoriev I.V."/>
            <person name="Corradi N."/>
            <person name="Roux C."/>
            <person name="Martin F.M."/>
        </authorList>
    </citation>
    <scope>NUCLEOTIDE SEQUENCE [LARGE SCALE GENOMIC DNA]</scope>
    <source>
        <strain evidence="8 9">DAOM 227022</strain>
    </source>
</reference>
<keyword evidence="9" id="KW-1185">Reference proteome</keyword>
<protein>
    <recommendedName>
        <fullName evidence="7">Ion transport domain-containing protein</fullName>
    </recommendedName>
</protein>
<feature type="transmembrane region" description="Helical" evidence="6">
    <location>
        <begin position="834"/>
        <end position="857"/>
    </location>
</feature>
<dbReference type="EMBL" id="QKYT01000017">
    <property type="protein sequence ID" value="RIA98305.1"/>
    <property type="molecule type" value="Genomic_DNA"/>
</dbReference>
<feature type="transmembrane region" description="Helical" evidence="6">
    <location>
        <begin position="729"/>
        <end position="748"/>
    </location>
</feature>
<name>A0A397TP61_9GLOM</name>
<dbReference type="InterPro" id="IPR024862">
    <property type="entry name" value="TRPV"/>
</dbReference>
<sequence length="948" mass="111929">MAEEIIQIDDKYDDNDIQLYDEPRKPYDAHGGKKISSLSVSPNGTYVITYSSDDKSIEGWIVKDSNISLDPEAKVFTLPKVLIDKLAESENSIEIKVNDNKIVYYKYYSYFRIFQMSNEHRQIKFKTNLLEFFWKIMICEMLEKVYFKKNGDIVMVKINIFENSKLLLVYSFNEKDDELKLSSSHKLAGRIYVEEDNIWNIYSNCLSQFNSETESTYFLGFRPPFYDNIYEKSTIISKGNSIVVKHFNKIEIFSKGKSDPVQNIRIRNSIIKVEFLYDDYLLVFNLPKLEDKCQKIILYHTSDINKQPVDVSKVFNNNCGNNFILYEYNSESKKAFGLVDERIKCIDLSSRDLRKTFDDDIIAGWNTYLDDFDLKKFQFDETKDKKINVIEDDTILARYGADLFPILVNSNNPKLICHIESIYTKCMKLVKEDPNRNLKFLNIITSSMNDLYKKYPDYITKFNSEMFMFLDPSNENIISNKNYYHFRTFSVDCVYFLLFITFMLNISIVGLFTFIAWFITDLYMLIYESISAKRKANQYIVLIVPYINYSRYPLKYSWRKEVLYPQQSEFVKTCEKIFYTNWNGEAVINHKWECFGRDYYFGIWLMFTIFLICFTIASYPTNSISQETRSILYQTSIAFGVFHLIFELRQFIWNPRKYFFSKWNWFDLSAFLSVTITSIYWINYDVPYWALSVSCLLLDLKFLLFFRAFESFGVYFAIIFGVAKRVFSFLILLAIIIASFAHAFFLLLHPQNLLDSLNTQNSNDPDNPWTLSNTYDQVDENGNVLNETLIQVPDENKNLFYSYPTSLLAIYLFLTGNQNSLSSWTPTPSIENTILFILMVIFSFLIVIYLMNLFIGLLNLAMEEDNDRASYLVQKAEIIAEIELFYLLPHERRLRHMIPEVIYYAVDITKARKYIREAINKGDWKKDDWPKMQNKILKLLNIEDAIKD</sequence>
<dbReference type="STRING" id="658196.A0A397TP61"/>
<dbReference type="OrthoDB" id="2494846at2759"/>
<feature type="transmembrane region" description="Helical" evidence="6">
    <location>
        <begin position="798"/>
        <end position="814"/>
    </location>
</feature>
<dbReference type="InterPro" id="IPR027359">
    <property type="entry name" value="Volt_channel_dom_sf"/>
</dbReference>
<dbReference type="InterPro" id="IPR005821">
    <property type="entry name" value="Ion_trans_dom"/>
</dbReference>
<dbReference type="AlphaFoldDB" id="A0A397TP61"/>
<keyword evidence="2 6" id="KW-0812">Transmembrane</keyword>
<dbReference type="Pfam" id="PF00520">
    <property type="entry name" value="Ion_trans"/>
    <property type="match status" value="1"/>
</dbReference>
<evidence type="ECO:0000256" key="3">
    <source>
        <dbReference type="ARBA" id="ARBA00022737"/>
    </source>
</evidence>
<evidence type="ECO:0000256" key="4">
    <source>
        <dbReference type="ARBA" id="ARBA00022989"/>
    </source>
</evidence>
<dbReference type="PANTHER" id="PTHR10582:SF2">
    <property type="entry name" value="INACTIVE"/>
    <property type="match status" value="1"/>
</dbReference>
<feature type="transmembrane region" description="Helical" evidence="6">
    <location>
        <begin position="599"/>
        <end position="619"/>
    </location>
</feature>
<gene>
    <name evidence="8" type="ORF">C1645_870767</name>
</gene>
<evidence type="ECO:0000259" key="7">
    <source>
        <dbReference type="Pfam" id="PF00520"/>
    </source>
</evidence>
<keyword evidence="4 6" id="KW-1133">Transmembrane helix</keyword>
<evidence type="ECO:0000256" key="2">
    <source>
        <dbReference type="ARBA" id="ARBA00022692"/>
    </source>
</evidence>
<feature type="transmembrane region" description="Helical" evidence="6">
    <location>
        <begin position="631"/>
        <end position="652"/>
    </location>
</feature>
<proteinExistence type="predicted"/>
<feature type="transmembrane region" description="Helical" evidence="6">
    <location>
        <begin position="494"/>
        <end position="526"/>
    </location>
</feature>
<feature type="transmembrane region" description="Helical" evidence="6">
    <location>
        <begin position="702"/>
        <end position="722"/>
    </location>
</feature>
<keyword evidence="3" id="KW-0677">Repeat</keyword>
<accession>A0A397TP61</accession>
<comment type="caution">
    <text evidence="8">The sequence shown here is derived from an EMBL/GenBank/DDBJ whole genome shotgun (WGS) entry which is preliminary data.</text>
</comment>
<dbReference type="GO" id="GO:0005216">
    <property type="term" value="F:monoatomic ion channel activity"/>
    <property type="evidence" value="ECO:0007669"/>
    <property type="project" value="InterPro"/>
</dbReference>
<dbReference type="GO" id="GO:0098703">
    <property type="term" value="P:calcium ion import across plasma membrane"/>
    <property type="evidence" value="ECO:0007669"/>
    <property type="project" value="TreeGrafter"/>
</dbReference>
<evidence type="ECO:0000256" key="5">
    <source>
        <dbReference type="ARBA" id="ARBA00023136"/>
    </source>
</evidence>
<organism evidence="8 9">
    <name type="scientific">Glomus cerebriforme</name>
    <dbReference type="NCBI Taxonomy" id="658196"/>
    <lineage>
        <taxon>Eukaryota</taxon>
        <taxon>Fungi</taxon>
        <taxon>Fungi incertae sedis</taxon>
        <taxon>Mucoromycota</taxon>
        <taxon>Glomeromycotina</taxon>
        <taxon>Glomeromycetes</taxon>
        <taxon>Glomerales</taxon>
        <taxon>Glomeraceae</taxon>
        <taxon>Glomus</taxon>
    </lineage>
</organism>
<dbReference type="Gene3D" id="1.20.120.350">
    <property type="entry name" value="Voltage-gated potassium channels. Chain C"/>
    <property type="match status" value="1"/>
</dbReference>
<dbReference type="PANTHER" id="PTHR10582">
    <property type="entry name" value="TRANSIENT RECEPTOR POTENTIAL ION CHANNEL PROTEIN"/>
    <property type="match status" value="1"/>
</dbReference>
<evidence type="ECO:0000256" key="6">
    <source>
        <dbReference type="SAM" id="Phobius"/>
    </source>
</evidence>
<feature type="domain" description="Ion transport" evidence="7">
    <location>
        <begin position="603"/>
        <end position="868"/>
    </location>
</feature>
<feature type="transmembrane region" description="Helical" evidence="6">
    <location>
        <begin position="664"/>
        <end position="682"/>
    </location>
</feature>